<organism evidence="2 3">
    <name type="scientific">Pleurodeles waltl</name>
    <name type="common">Iberian ribbed newt</name>
    <dbReference type="NCBI Taxonomy" id="8319"/>
    <lineage>
        <taxon>Eukaryota</taxon>
        <taxon>Metazoa</taxon>
        <taxon>Chordata</taxon>
        <taxon>Craniata</taxon>
        <taxon>Vertebrata</taxon>
        <taxon>Euteleostomi</taxon>
        <taxon>Amphibia</taxon>
        <taxon>Batrachia</taxon>
        <taxon>Caudata</taxon>
        <taxon>Salamandroidea</taxon>
        <taxon>Salamandridae</taxon>
        <taxon>Pleurodelinae</taxon>
        <taxon>Pleurodeles</taxon>
    </lineage>
</organism>
<proteinExistence type="predicted"/>
<gene>
    <name evidence="2" type="ORF">NDU88_006633</name>
</gene>
<dbReference type="AlphaFoldDB" id="A0AAV7N2Z1"/>
<keyword evidence="1" id="KW-0732">Signal</keyword>
<keyword evidence="3" id="KW-1185">Reference proteome</keyword>
<evidence type="ECO:0000313" key="2">
    <source>
        <dbReference type="EMBL" id="KAJ1109270.1"/>
    </source>
</evidence>
<name>A0AAV7N2Z1_PLEWA</name>
<accession>A0AAV7N2Z1</accession>
<protein>
    <submittedName>
        <fullName evidence="2">Uncharacterized protein</fullName>
    </submittedName>
</protein>
<feature type="chain" id="PRO_5043821053" evidence="1">
    <location>
        <begin position="16"/>
        <end position="121"/>
    </location>
</feature>
<dbReference type="Proteomes" id="UP001066276">
    <property type="component" value="Chromosome 9"/>
</dbReference>
<dbReference type="EMBL" id="JANPWB010000013">
    <property type="protein sequence ID" value="KAJ1109270.1"/>
    <property type="molecule type" value="Genomic_DNA"/>
</dbReference>
<reference evidence="2" key="1">
    <citation type="journal article" date="2022" name="bioRxiv">
        <title>Sequencing and chromosome-scale assembly of the giantPleurodeles waltlgenome.</title>
        <authorList>
            <person name="Brown T."/>
            <person name="Elewa A."/>
            <person name="Iarovenko S."/>
            <person name="Subramanian E."/>
            <person name="Araus A.J."/>
            <person name="Petzold A."/>
            <person name="Susuki M."/>
            <person name="Suzuki K.-i.T."/>
            <person name="Hayashi T."/>
            <person name="Toyoda A."/>
            <person name="Oliveira C."/>
            <person name="Osipova E."/>
            <person name="Leigh N.D."/>
            <person name="Simon A."/>
            <person name="Yun M.H."/>
        </authorList>
    </citation>
    <scope>NUCLEOTIDE SEQUENCE</scope>
    <source>
        <strain evidence="2">20211129_DDA</strain>
        <tissue evidence="2">Liver</tissue>
    </source>
</reference>
<sequence length="121" mass="13708">MRVWWWNLRSLKVCALCAQRQGIPEALAPYLTRLRTLQHTERGERSHWAGQDVEMLWCWHGTGGIPELRRPEKPLRLKVGRSKGPRRVSAVVPAGRVIGSEAGSACFLKSTGHVLKEETKK</sequence>
<feature type="signal peptide" evidence="1">
    <location>
        <begin position="1"/>
        <end position="15"/>
    </location>
</feature>
<comment type="caution">
    <text evidence="2">The sequence shown here is derived from an EMBL/GenBank/DDBJ whole genome shotgun (WGS) entry which is preliminary data.</text>
</comment>
<evidence type="ECO:0000313" key="3">
    <source>
        <dbReference type="Proteomes" id="UP001066276"/>
    </source>
</evidence>
<evidence type="ECO:0000256" key="1">
    <source>
        <dbReference type="SAM" id="SignalP"/>
    </source>
</evidence>